<dbReference type="Proteomes" id="UP001500403">
    <property type="component" value="Unassembled WGS sequence"/>
</dbReference>
<keyword evidence="3" id="KW-1185">Reference proteome</keyword>
<evidence type="ECO:0000313" key="2">
    <source>
        <dbReference type="EMBL" id="GAA2920834.1"/>
    </source>
</evidence>
<dbReference type="RefSeq" id="WP_344488820.1">
    <property type="nucleotide sequence ID" value="NZ_BAAAUD010000002.1"/>
</dbReference>
<keyword evidence="1" id="KW-0732">Signal</keyword>
<evidence type="ECO:0008006" key="4">
    <source>
        <dbReference type="Google" id="ProtNLM"/>
    </source>
</evidence>
<feature type="signal peptide" evidence="1">
    <location>
        <begin position="1"/>
        <end position="34"/>
    </location>
</feature>
<name>A0ABN3WMZ3_9ACTN</name>
<proteinExistence type="predicted"/>
<dbReference type="EMBL" id="BAAAUD010000002">
    <property type="protein sequence ID" value="GAA2920834.1"/>
    <property type="molecule type" value="Genomic_DNA"/>
</dbReference>
<accession>A0ABN3WMZ3</accession>
<evidence type="ECO:0000256" key="1">
    <source>
        <dbReference type="SAM" id="SignalP"/>
    </source>
</evidence>
<comment type="caution">
    <text evidence="2">The sequence shown here is derived from an EMBL/GenBank/DDBJ whole genome shotgun (WGS) entry which is preliminary data.</text>
</comment>
<protein>
    <recommendedName>
        <fullName evidence="4">Spore-associated protein A</fullName>
    </recommendedName>
</protein>
<evidence type="ECO:0000313" key="3">
    <source>
        <dbReference type="Proteomes" id="UP001500403"/>
    </source>
</evidence>
<gene>
    <name evidence="2" type="ORF">GCM10010446_01050</name>
</gene>
<reference evidence="2 3" key="1">
    <citation type="journal article" date="2019" name="Int. J. Syst. Evol. Microbiol.">
        <title>The Global Catalogue of Microorganisms (GCM) 10K type strain sequencing project: providing services to taxonomists for standard genome sequencing and annotation.</title>
        <authorList>
            <consortium name="The Broad Institute Genomics Platform"/>
            <consortium name="The Broad Institute Genome Sequencing Center for Infectious Disease"/>
            <person name="Wu L."/>
            <person name="Ma J."/>
        </authorList>
    </citation>
    <scope>NUCLEOTIDE SEQUENCE [LARGE SCALE GENOMIC DNA]</scope>
    <source>
        <strain evidence="2 3">JCM 9088</strain>
    </source>
</reference>
<sequence length="150" mass="16079">MSKISTMKRNILSGAAICGVVVGVTLSGVSTASAAPAGYAGPFDGPCKGSLVRTIGLPDNVGQIQVWYDSAGSGTYCAKTYDNRSGQHKMEIRLRHWKWATSWNDTGLYDTYAGGIYVSEADTQCAYVSGWVEVNGTRYTRSETLVCETS</sequence>
<organism evidence="2 3">
    <name type="scientific">Streptomyces enissocaesilis</name>
    <dbReference type="NCBI Taxonomy" id="332589"/>
    <lineage>
        <taxon>Bacteria</taxon>
        <taxon>Bacillati</taxon>
        <taxon>Actinomycetota</taxon>
        <taxon>Actinomycetes</taxon>
        <taxon>Kitasatosporales</taxon>
        <taxon>Streptomycetaceae</taxon>
        <taxon>Streptomyces</taxon>
        <taxon>Streptomyces rochei group</taxon>
    </lineage>
</organism>
<feature type="chain" id="PRO_5047163840" description="Spore-associated protein A" evidence="1">
    <location>
        <begin position="35"/>
        <end position="150"/>
    </location>
</feature>